<evidence type="ECO:0000256" key="2">
    <source>
        <dbReference type="ARBA" id="ARBA00022741"/>
    </source>
</evidence>
<dbReference type="SUPFAM" id="SSF52540">
    <property type="entry name" value="P-loop containing nucleoside triphosphate hydrolases"/>
    <property type="match status" value="4"/>
</dbReference>
<feature type="compositionally biased region" description="Basic and acidic residues" evidence="5">
    <location>
        <begin position="2228"/>
        <end position="2237"/>
    </location>
</feature>
<feature type="compositionally biased region" description="Basic and acidic residues" evidence="5">
    <location>
        <begin position="1179"/>
        <end position="1200"/>
    </location>
</feature>
<evidence type="ECO:0000313" key="7">
    <source>
        <dbReference type="EMBL" id="OAP62765.1"/>
    </source>
</evidence>
<sequence>MDPVRRSKLRGLYTKILAGKEQLGSNNAKQFLEAIISEEDPGTCIQRLNASATGLGSLRTALASNTSLPFLNGIFTALIRYLLTPEIVTICGGYLVQQLASAIVEVEVTWNAYVEAAACGSLSDDALDALSSFLVEILSSQDTIPRIIEAGQNEKIQQRMLSHPTMDVRLRARKIAHMIETIGGYKSATVNGPGGRHDNDFEDIHAIHIMPTAEELASKDPYLPRLQDMDNPVGPTSLAAQLDRQFRLLREDMISDLREELGQLKAPGKSTVRKRLRVFSLSLAGALCDEKRQWSLQFECLIGLPQMNGLAPGKKKKFIKENPNYLKDDSVGCLMVADQFLSLATICRDEVLLDQQPPVLCLRIPEPSVGDVISNAKSSLPVSFIQLNTPLFSYEPILKQLKSIRNLSLAKELFAGAKDRMVNEIDYKVNPRLRSILEEVEKDAVVRIDKVLGLPREIRLDKWQAQCFLAGARQKVCTIQGPPGTGKSFMGSLIAKSILRFSREKILVVCYTHHALDQFIEELLDLGIPDSDIVRLGSTKKATIRAKPLSLRENPSSRKLTQIQFNMLQKARDAVTQKARALLLAVARLQGTNFSKSEVLEHLEFRSEGPPFFEAFEIPSMEGKMTQVGKSGRKVDRFYLLDQWRRGKDAGIFQRTHGSRFPEVWNLKAAERIPIYEQWKREMMETVSALVCEAGEAYNKALAQVRAIYIEKDLEVMRQKRIIACTTTAAAIYVKQVQSVSPGVVLVEEAGEILESHILTAIGPDTKQLILIGDHKQLRPKISNYNLTVEKGEGYDLNRSLFERLVLEGFPHQVLVQQHRMRPELSAILKELTYPELCDAPKTKGRPDLRGCTDNLIFLDHRHPEVELADIREWRDGYTPSSKKNLFEGEMTWKCVRYLGQQGYRTDNIVVLTPYLGQLRLLMDLLSQSTDPVLNDLDSYDLVRAGLMPGASAAHEKPKIRLSTIDNFQGDESDIVIVSLTRSNTKNDIGFLFSPERVNVLLSRARNALIIIGNSETFMGSAKGGELWRKVLGIFKKGMHIYEGLPVRCQQHPAHKAILKLPDEFDEKCPDGGCDKPCETALNCGVHKCPQRCHQLFDHSKIQCEQILEIRCTNDHLELRKCHQSSRKQCSQCKDAEEREQRKLKHQLDIQERRSRLDALHASRMENIDQQIQSVRNVEEERQLQEDREKALQQRQRDLEDLQQSLSQEPPSHAAEPTTSITGEKSNAPRTPLHKSQVCPSQSPNITRPELQPAPEDSPEFEWQRQKRVENATNDAIDAIMAMAGLKEVKTKILAIKAKTDVVKRQKTDMKKERLGMVMLGNPGTGKTTVATHYAKFLTSVGALHGSGFVVVTGSRLANEGVAGTKKHIESLLKSGGGVFFLDEAYQLTSGNSFGGGAVLDFLLAEIEEKIGSVVFIFAGYTKEMEKFFEHNPGLDSRLPHRMTFADYSNAELLTMLDKYVDQKYATRATLEDGTQGLYAKILIDRLGANRGRPGFGNARSLHNTWSRVSERQAQRLVKERKDGLCPDDLFFSKEDLIGPQPKGVIQNSAAWRELQSMVGLKQVKESINSLVAGVEKNYRRELAGKPPIHVSLNRIFIGNPGTGKTTVGRLYASILAELGLLSKNEVMLKTPSDFVGAHLGESEKNTKAILRASEGKVLLIDEAYGLFAGGGVGKGQADIYKVAVIDTIVGEIQSTPGEDRCVLLLGYEEQMKEMLDNSNPGLARRFPISEAFRFDDFGDEELRQILDFKLKKQGLDATDEAKDVVIGILSKTRDRPNFGNAGEVENLIGRAKANHQARSQSSSMGNDDPEVLFLPQDFDPDFERASRSGIICSKIFGDLVGAQEWTGKFERLQRMALNMKGRGQDPREHIAFNWVFKGPPGTGKTTVARKVAEFYYEIDILSTKEYVECSASDLIAQYVGQSGPKTREMLTKALGKVLFVDEAYRLSDGPFGKEAVDELVDCVTKPQFKGKVVVILAGYSNDIDRLLNMNRGLASRFPEELIFENLKPDSCLELLEKELGRLGVMMSLTCRDTSSDTHTQLVQVIEELTKLPSWGNGRDIITISKKLIASAFEGAEDSFEQLVATEADILKELSEMLKIRKVREANKETEHPSPVFQMEDDHSISRPSLWQNINTPDNAAISENVISAHHEAPTEQSEAPNANHRDPGVSDATWTQLQSDVAAQLAAENTYQATVLDHERVIIELEASLNEHASKAAELEQDTSASQRDRETVNELKRKREEERLEQLAIKSRKREKEETLRRIREAEEARKKCEAAAQKKLKMMGVCCAGFKWIKQKGGYRCAGGSHFVTDSQLGL</sequence>
<dbReference type="CDD" id="cd00009">
    <property type="entry name" value="AAA"/>
    <property type="match status" value="2"/>
</dbReference>
<dbReference type="FunFam" id="1.10.8.60:FF:000160">
    <property type="entry name" value="WGS project CABT00000000 data, contig 2.55"/>
    <property type="match status" value="1"/>
</dbReference>
<dbReference type="InterPro" id="IPR041679">
    <property type="entry name" value="DNA2/NAM7-like_C"/>
</dbReference>
<dbReference type="GO" id="GO:0016887">
    <property type="term" value="F:ATP hydrolysis activity"/>
    <property type="evidence" value="ECO:0007669"/>
    <property type="project" value="InterPro"/>
</dbReference>
<reference evidence="7 8" key="1">
    <citation type="submission" date="2016-04" db="EMBL/GenBank/DDBJ databases">
        <title>Draft genome of Fonsecaea erecta CBS 125763.</title>
        <authorList>
            <person name="Weiss V.A."/>
            <person name="Vicente V.A."/>
            <person name="Raittz R.T."/>
            <person name="Moreno L.F."/>
            <person name="De Souza E.M."/>
            <person name="Pedrosa F.O."/>
            <person name="Steffens M.B."/>
            <person name="Faoro H."/>
            <person name="Tadra-Sfeir M.Z."/>
            <person name="Najafzadeh M.J."/>
            <person name="Felipe M.S."/>
            <person name="Teixeira M."/>
            <person name="Sun J."/>
            <person name="Xi L."/>
            <person name="Gomes R."/>
            <person name="De Azevedo C.M."/>
            <person name="Salgado C.G."/>
            <person name="Da Silva M.B."/>
            <person name="Nascimento M.F."/>
            <person name="Queiroz-Telles F."/>
            <person name="Attili D.S."/>
            <person name="Gorbushina A."/>
        </authorList>
    </citation>
    <scope>NUCLEOTIDE SEQUENCE [LARGE SCALE GENOMIC DNA]</scope>
    <source>
        <strain evidence="7 8">CBS 125763</strain>
    </source>
</reference>
<organism evidence="7 8">
    <name type="scientific">Fonsecaea erecta</name>
    <dbReference type="NCBI Taxonomy" id="1367422"/>
    <lineage>
        <taxon>Eukaryota</taxon>
        <taxon>Fungi</taxon>
        <taxon>Dikarya</taxon>
        <taxon>Ascomycota</taxon>
        <taxon>Pezizomycotina</taxon>
        <taxon>Eurotiomycetes</taxon>
        <taxon>Chaetothyriomycetidae</taxon>
        <taxon>Chaetothyriales</taxon>
        <taxon>Herpotrichiellaceae</taxon>
        <taxon>Fonsecaea</taxon>
    </lineage>
</organism>
<dbReference type="STRING" id="1367422.A0A178ZUL3"/>
<evidence type="ECO:0000256" key="5">
    <source>
        <dbReference type="SAM" id="MobiDB-lite"/>
    </source>
</evidence>
<dbReference type="CDD" id="cd17936">
    <property type="entry name" value="EEXXEc_NFX1"/>
    <property type="match status" value="1"/>
</dbReference>
<dbReference type="InterPro" id="IPR047187">
    <property type="entry name" value="SF1_C_Upf1"/>
</dbReference>
<dbReference type="CDD" id="cd06008">
    <property type="entry name" value="NF-X1-zinc-finger"/>
    <property type="match status" value="1"/>
</dbReference>
<evidence type="ECO:0000313" key="8">
    <source>
        <dbReference type="Proteomes" id="UP000078343"/>
    </source>
</evidence>
<keyword evidence="3" id="KW-0378">Hydrolase</keyword>
<dbReference type="CDD" id="cd18808">
    <property type="entry name" value="SF1_C_Upf1"/>
    <property type="match status" value="1"/>
</dbReference>
<dbReference type="InterPro" id="IPR000641">
    <property type="entry name" value="CbxX/CfxQ"/>
</dbReference>
<keyword evidence="4" id="KW-0067">ATP-binding</keyword>
<comment type="similarity">
    <text evidence="1">Belongs to the CbxX/CfxQ family.</text>
</comment>
<keyword evidence="8" id="KW-1185">Reference proteome</keyword>
<dbReference type="FunFam" id="3.40.50.300:FF:000216">
    <property type="entry name" value="Type VII secretion ATPase EccA"/>
    <property type="match status" value="3"/>
</dbReference>
<gene>
    <name evidence="7" type="ORF">AYL99_01992</name>
</gene>
<feature type="region of interest" description="Disordered" evidence="5">
    <location>
        <begin position="1179"/>
        <end position="1264"/>
    </location>
</feature>
<evidence type="ECO:0000256" key="4">
    <source>
        <dbReference type="ARBA" id="ARBA00022840"/>
    </source>
</evidence>
<dbReference type="InterPro" id="IPR050773">
    <property type="entry name" value="CbxX/CfxQ_RuBisCO_ESX"/>
</dbReference>
<dbReference type="InterPro" id="IPR041677">
    <property type="entry name" value="DNA2/NAM7_AAA_11"/>
</dbReference>
<dbReference type="GO" id="GO:0004386">
    <property type="term" value="F:helicase activity"/>
    <property type="evidence" value="ECO:0007669"/>
    <property type="project" value="InterPro"/>
</dbReference>
<feature type="compositionally biased region" description="Polar residues" evidence="5">
    <location>
        <begin position="1217"/>
        <end position="1229"/>
    </location>
</feature>
<protein>
    <recommendedName>
        <fullName evidence="6">AAA+ ATPase domain-containing protein</fullName>
    </recommendedName>
</protein>
<dbReference type="PANTHER" id="PTHR43392:SF2">
    <property type="entry name" value="AAA-TYPE ATPASE FAMILY PROTEIN _ ANKYRIN REPEAT FAMILY PROTEIN"/>
    <property type="match status" value="1"/>
</dbReference>
<dbReference type="GeneID" id="30006162"/>
<proteinExistence type="inferred from homology"/>
<dbReference type="Pfam" id="PF13087">
    <property type="entry name" value="AAA_12"/>
    <property type="match status" value="1"/>
</dbReference>
<keyword evidence="2" id="KW-0547">Nucleotide-binding</keyword>
<feature type="domain" description="AAA+ ATPase" evidence="6">
    <location>
        <begin position="1313"/>
        <end position="1449"/>
    </location>
</feature>
<dbReference type="InterPro" id="IPR027417">
    <property type="entry name" value="P-loop_NTPase"/>
</dbReference>
<dbReference type="EMBL" id="LVYI01000002">
    <property type="protein sequence ID" value="OAP62765.1"/>
    <property type="molecule type" value="Genomic_DNA"/>
</dbReference>
<evidence type="ECO:0000256" key="3">
    <source>
        <dbReference type="ARBA" id="ARBA00022806"/>
    </source>
</evidence>
<dbReference type="Pfam" id="PF13086">
    <property type="entry name" value="AAA_11"/>
    <property type="match status" value="1"/>
</dbReference>
<dbReference type="Pfam" id="PF17866">
    <property type="entry name" value="AAA_lid_6"/>
    <property type="match status" value="1"/>
</dbReference>
<evidence type="ECO:0000256" key="1">
    <source>
        <dbReference type="ARBA" id="ARBA00010378"/>
    </source>
</evidence>
<dbReference type="Gene3D" id="3.40.50.300">
    <property type="entry name" value="P-loop containing nucleotide triphosphate hydrolases"/>
    <property type="match status" value="5"/>
</dbReference>
<dbReference type="GO" id="GO:0005524">
    <property type="term" value="F:ATP binding"/>
    <property type="evidence" value="ECO:0007669"/>
    <property type="project" value="UniProtKB-KW"/>
</dbReference>
<dbReference type="PRINTS" id="PR00819">
    <property type="entry name" value="CBXCFQXSUPER"/>
</dbReference>
<dbReference type="Gene3D" id="1.10.8.60">
    <property type="match status" value="2"/>
</dbReference>
<dbReference type="PANTHER" id="PTHR43392">
    <property type="entry name" value="AAA-TYPE ATPASE FAMILY PROTEIN / ANKYRIN REPEAT FAMILY PROTEIN"/>
    <property type="match status" value="1"/>
</dbReference>
<evidence type="ECO:0000259" key="6">
    <source>
        <dbReference type="SMART" id="SM00382"/>
    </source>
</evidence>
<feature type="region of interest" description="Disordered" evidence="5">
    <location>
        <begin position="2215"/>
        <end position="2237"/>
    </location>
</feature>
<dbReference type="Proteomes" id="UP000078343">
    <property type="component" value="Unassembled WGS sequence"/>
</dbReference>
<dbReference type="SMART" id="SM00382">
    <property type="entry name" value="AAA"/>
    <property type="match status" value="4"/>
</dbReference>
<feature type="region of interest" description="Disordered" evidence="5">
    <location>
        <begin position="2151"/>
        <end position="2172"/>
    </location>
</feature>
<feature type="domain" description="AAA+ ATPase" evidence="6">
    <location>
        <begin position="1592"/>
        <end position="1710"/>
    </location>
</feature>
<dbReference type="InterPro" id="IPR041627">
    <property type="entry name" value="AAA_lid_6"/>
</dbReference>
<keyword evidence="3" id="KW-0347">Helicase</keyword>
<dbReference type="RefSeq" id="XP_018696132.1">
    <property type="nucleotide sequence ID" value="XM_018833508.1"/>
</dbReference>
<feature type="domain" description="AAA+ ATPase" evidence="6">
    <location>
        <begin position="1871"/>
        <end position="2008"/>
    </location>
</feature>
<dbReference type="FunFam" id="3.40.50.300:FF:001660">
    <property type="entry name" value="NF-X1 finger and helicase protein, putative"/>
    <property type="match status" value="1"/>
</dbReference>
<accession>A0A178ZUL3</accession>
<dbReference type="InterPro" id="IPR003959">
    <property type="entry name" value="ATPase_AAA_core"/>
</dbReference>
<feature type="domain" description="AAA+ ATPase" evidence="6">
    <location>
        <begin position="473"/>
        <end position="793"/>
    </location>
</feature>
<dbReference type="Pfam" id="PF00004">
    <property type="entry name" value="AAA"/>
    <property type="match status" value="3"/>
</dbReference>
<dbReference type="InterPro" id="IPR003593">
    <property type="entry name" value="AAA+_ATPase"/>
</dbReference>
<dbReference type="OrthoDB" id="2423195at2759"/>
<name>A0A178ZUL3_9EURO</name>
<comment type="caution">
    <text evidence="7">The sequence shown here is derived from an EMBL/GenBank/DDBJ whole genome shotgun (WGS) entry which is preliminary data.</text>
</comment>